<proteinExistence type="predicted"/>
<dbReference type="EMBL" id="FNDG01000035">
    <property type="protein sequence ID" value="SDJ03757.1"/>
    <property type="molecule type" value="Genomic_DNA"/>
</dbReference>
<feature type="region of interest" description="Disordered" evidence="1">
    <location>
        <begin position="84"/>
        <end position="129"/>
    </location>
</feature>
<organism evidence="2 3">
    <name type="scientific">Phytopseudomonas flavescens</name>
    <dbReference type="NCBI Taxonomy" id="29435"/>
    <lineage>
        <taxon>Bacteria</taxon>
        <taxon>Pseudomonadati</taxon>
        <taxon>Pseudomonadota</taxon>
        <taxon>Gammaproteobacteria</taxon>
        <taxon>Pseudomonadales</taxon>
        <taxon>Pseudomonadaceae</taxon>
        <taxon>Phytopseudomonas</taxon>
    </lineage>
</organism>
<evidence type="ECO:0000313" key="2">
    <source>
        <dbReference type="EMBL" id="SDJ03757.1"/>
    </source>
</evidence>
<name>A0A1G8QGB3_9GAMM</name>
<dbReference type="RefSeq" id="WP_084308926.1">
    <property type="nucleotide sequence ID" value="NZ_FNDG01000035.1"/>
</dbReference>
<evidence type="ECO:0000313" key="3">
    <source>
        <dbReference type="Proteomes" id="UP000198606"/>
    </source>
</evidence>
<dbReference type="STRING" id="29435.SAMN05216588_13522"/>
<dbReference type="AlphaFoldDB" id="A0A1G8QGB3"/>
<protein>
    <submittedName>
        <fullName evidence="2">Uncharacterized protein</fullName>
    </submittedName>
</protein>
<sequence>MPNQLDVVNPSNAASYVGQTVLMELVWEQDPEPMWRCFHVLGFVLPMDGVYEHGYLLTMDLDGKSRHPDETFFSSIRTIRAIRHRDRQSSGNVLGRMTRPIQEGSRAALPARRNSSTVPSNGSTGAAHP</sequence>
<gene>
    <name evidence="2" type="ORF">SAMN05216588_13522</name>
</gene>
<accession>A0A1G8QGB3</accession>
<dbReference type="Proteomes" id="UP000198606">
    <property type="component" value="Unassembled WGS sequence"/>
</dbReference>
<feature type="compositionally biased region" description="Polar residues" evidence="1">
    <location>
        <begin position="113"/>
        <end position="129"/>
    </location>
</feature>
<evidence type="ECO:0000256" key="1">
    <source>
        <dbReference type="SAM" id="MobiDB-lite"/>
    </source>
</evidence>
<reference evidence="2 3" key="1">
    <citation type="submission" date="2016-10" db="EMBL/GenBank/DDBJ databases">
        <authorList>
            <person name="de Groot N.N."/>
        </authorList>
    </citation>
    <scope>NUCLEOTIDE SEQUENCE [LARGE SCALE GENOMIC DNA]</scope>
    <source>
        <strain evidence="2 3">LMG 18387</strain>
    </source>
</reference>